<evidence type="ECO:0000256" key="3">
    <source>
        <dbReference type="ARBA" id="ARBA00001954"/>
    </source>
</evidence>
<keyword evidence="5 8" id="KW-0645">Protease</keyword>
<comment type="function">
    <text evidence="8 9">Removes the N-terminal methionine from nascent proteins. The N-terminal methionine is often cleaved when the second residue in the primary sequence is small and uncharged (Met-Ala-, Cys, Gly, Pro, Ser, Thr, or Val).</text>
</comment>
<dbReference type="GO" id="GO:0005737">
    <property type="term" value="C:cytoplasm"/>
    <property type="evidence" value="ECO:0007669"/>
    <property type="project" value="TreeGrafter"/>
</dbReference>
<feature type="binding site" evidence="8">
    <location>
        <position position="196"/>
    </location>
    <ligand>
        <name>a divalent metal cation</name>
        <dbReference type="ChEBI" id="CHEBI:60240"/>
        <label>2</label>
        <note>catalytic</note>
    </ligand>
</feature>
<keyword evidence="4 8" id="KW-0031">Aminopeptidase</keyword>
<evidence type="ECO:0000313" key="12">
    <source>
        <dbReference type="EMBL" id="HHP05086.1"/>
    </source>
</evidence>
<name>A0A7C1NXZ4_THEPE</name>
<organism evidence="11">
    <name type="scientific">Thermofilum pendens</name>
    <dbReference type="NCBI Taxonomy" id="2269"/>
    <lineage>
        <taxon>Archaea</taxon>
        <taxon>Thermoproteota</taxon>
        <taxon>Thermoprotei</taxon>
        <taxon>Thermofilales</taxon>
        <taxon>Thermofilaceae</taxon>
        <taxon>Thermofilum</taxon>
    </lineage>
</organism>
<proteinExistence type="inferred from homology"/>
<feature type="binding site" evidence="8">
    <location>
        <position position="287"/>
    </location>
    <ligand>
        <name>a divalent metal cation</name>
        <dbReference type="ChEBI" id="CHEBI:60240"/>
        <label>2</label>
        <note>catalytic</note>
    </ligand>
</feature>
<feature type="binding site" evidence="8">
    <location>
        <position position="161"/>
    </location>
    <ligand>
        <name>a divalent metal cation</name>
        <dbReference type="ChEBI" id="CHEBI:60240"/>
        <label>2</label>
        <note>catalytic</note>
    </ligand>
</feature>
<comment type="catalytic activity">
    <reaction evidence="1 8 9">
        <text>Release of N-terminal amino acids, preferentially methionine, from peptides and arylamides.</text>
        <dbReference type="EC" id="3.4.11.18"/>
    </reaction>
</comment>
<dbReference type="InterPro" id="IPR002468">
    <property type="entry name" value="Pept_M24A_MAP2"/>
</dbReference>
<dbReference type="EC" id="3.4.11.18" evidence="8 9"/>
<comment type="subunit">
    <text evidence="8">Monomer.</text>
</comment>
<protein>
    <recommendedName>
        <fullName evidence="8 9">Methionine aminopeptidase</fullName>
        <shortName evidence="8">MAP</shortName>
        <shortName evidence="8">MetAP</shortName>
        <ecNumber evidence="8 9">3.4.11.18</ecNumber>
    </recommendedName>
    <alternativeName>
        <fullName evidence="8">Peptidase M</fullName>
    </alternativeName>
</protein>
<dbReference type="Gene3D" id="1.10.10.10">
    <property type="entry name" value="Winged helix-like DNA-binding domain superfamily/Winged helix DNA-binding domain"/>
    <property type="match status" value="1"/>
</dbReference>
<evidence type="ECO:0000259" key="10">
    <source>
        <dbReference type="Pfam" id="PF00557"/>
    </source>
</evidence>
<accession>A0A7C1NXZ4</accession>
<evidence type="ECO:0000256" key="9">
    <source>
        <dbReference type="RuleBase" id="RU003653"/>
    </source>
</evidence>
<feature type="domain" description="Peptidase M24" evidence="10">
    <location>
        <begin position="12"/>
        <end position="206"/>
    </location>
</feature>
<dbReference type="Pfam" id="PF00557">
    <property type="entry name" value="Peptidase_M24"/>
    <property type="match status" value="1"/>
</dbReference>
<dbReference type="AlphaFoldDB" id="A0A7C1NXZ4"/>
<dbReference type="PRINTS" id="PR00599">
    <property type="entry name" value="MAPEPTIDASE"/>
</dbReference>
<comment type="cofactor">
    <cofactor evidence="3">
        <name>Fe(2+)</name>
        <dbReference type="ChEBI" id="CHEBI:29033"/>
    </cofactor>
</comment>
<dbReference type="NCBIfam" id="TIGR00501">
    <property type="entry name" value="met_pdase_II"/>
    <property type="match status" value="1"/>
</dbReference>
<keyword evidence="7 8" id="KW-0378">Hydrolase</keyword>
<evidence type="ECO:0000256" key="4">
    <source>
        <dbReference type="ARBA" id="ARBA00022438"/>
    </source>
</evidence>
<evidence type="ECO:0000256" key="2">
    <source>
        <dbReference type="ARBA" id="ARBA00001936"/>
    </source>
</evidence>
<evidence type="ECO:0000313" key="11">
    <source>
        <dbReference type="EMBL" id="HEB48553.1"/>
    </source>
</evidence>
<dbReference type="SUPFAM" id="SSF55920">
    <property type="entry name" value="Creatinase/aminopeptidase"/>
    <property type="match status" value="1"/>
</dbReference>
<dbReference type="SUPFAM" id="SSF46785">
    <property type="entry name" value="Winged helix' DNA-binding domain"/>
    <property type="match status" value="1"/>
</dbReference>
<evidence type="ECO:0000256" key="7">
    <source>
        <dbReference type="ARBA" id="ARBA00022801"/>
    </source>
</evidence>
<comment type="caution">
    <text evidence="11">The sequence shown here is derived from an EMBL/GenBank/DDBJ whole genome shotgun (WGS) entry which is preliminary data.</text>
</comment>
<comment type="similarity">
    <text evidence="8">Belongs to the peptidase M24A family. Methionine aminopeptidase archaeal type 2 subfamily.</text>
</comment>
<dbReference type="PANTHER" id="PTHR45777">
    <property type="entry name" value="METHIONINE AMINOPEPTIDASE 2"/>
    <property type="match status" value="1"/>
</dbReference>
<dbReference type="InterPro" id="IPR001714">
    <property type="entry name" value="Pept_M24_MAP"/>
</dbReference>
<dbReference type="GO" id="GO:0004239">
    <property type="term" value="F:initiator methionyl aminopeptidase activity"/>
    <property type="evidence" value="ECO:0007669"/>
    <property type="project" value="UniProtKB-UniRule"/>
</dbReference>
<gene>
    <name evidence="8" type="primary">map</name>
    <name evidence="12" type="ORF">ENM88_04970</name>
    <name evidence="11" type="ORF">ENP77_02005</name>
</gene>
<evidence type="ECO:0000256" key="8">
    <source>
        <dbReference type="HAMAP-Rule" id="MF_01975"/>
    </source>
</evidence>
<dbReference type="GO" id="GO:0006508">
    <property type="term" value="P:proteolysis"/>
    <property type="evidence" value="ECO:0007669"/>
    <property type="project" value="UniProtKB-KW"/>
</dbReference>
<feature type="binding site" evidence="8">
    <location>
        <position position="287"/>
    </location>
    <ligand>
        <name>a divalent metal cation</name>
        <dbReference type="ChEBI" id="CHEBI:60240"/>
        <label>1</label>
    </ligand>
</feature>
<feature type="binding site" evidence="8">
    <location>
        <position position="101"/>
    </location>
    <ligand>
        <name>a divalent metal cation</name>
        <dbReference type="ChEBI" id="CHEBI:60240"/>
        <label>2</label>
        <note>catalytic</note>
    </ligand>
</feature>
<dbReference type="InterPro" id="IPR000994">
    <property type="entry name" value="Pept_M24"/>
</dbReference>
<feature type="binding site" evidence="8">
    <location>
        <position position="101"/>
    </location>
    <ligand>
        <name>a divalent metal cation</name>
        <dbReference type="ChEBI" id="CHEBI:60240"/>
        <label>1</label>
    </ligand>
</feature>
<feature type="binding site" evidence="8">
    <location>
        <position position="70"/>
    </location>
    <ligand>
        <name>substrate</name>
    </ligand>
</feature>
<keyword evidence="6 8" id="KW-0479">Metal-binding</keyword>
<sequence>MKLLPNTVALPEELERAGKIAYRALELALDVVQEGELLLEIAERIEKFVLSQGAAPAFPVNISVNEVAAHYSPRVDDEARVPPDSLVKVDVGVHVNGFIADAAVSIALNKQWENLIKASREALASALQRVRHAVPVNEVARAIEARIRSLGYNPVKNLTGHKIERYNLHAGKSVPNVPALEYSTVKMLTGEIYAIEPFATAGRGVVVERGPSHIYRVVSVKRIPGDSDLNALLEELWRRYKGLPFSERWLHREGFSLRDLQRLVEVGRVYHYPRLVEVSGGYVSQHEDTVVVSKDGCSPIVRVLELYHSAHKA</sequence>
<dbReference type="InterPro" id="IPR036005">
    <property type="entry name" value="Creatinase/aminopeptidase-like"/>
</dbReference>
<evidence type="ECO:0000256" key="5">
    <source>
        <dbReference type="ARBA" id="ARBA00022670"/>
    </source>
</evidence>
<feature type="binding site" evidence="8">
    <location>
        <position position="90"/>
    </location>
    <ligand>
        <name>a divalent metal cation</name>
        <dbReference type="ChEBI" id="CHEBI:60240"/>
        <label>1</label>
    </ligand>
</feature>
<dbReference type="EMBL" id="DRZM01000153">
    <property type="protein sequence ID" value="HHP05086.1"/>
    <property type="molecule type" value="Genomic_DNA"/>
</dbReference>
<evidence type="ECO:0000256" key="1">
    <source>
        <dbReference type="ARBA" id="ARBA00000294"/>
    </source>
</evidence>
<comment type="cofactor">
    <cofactor evidence="2">
        <name>Mn(2+)</name>
        <dbReference type="ChEBI" id="CHEBI:29035"/>
    </cofactor>
</comment>
<reference evidence="11" key="1">
    <citation type="journal article" date="2020" name="mSystems">
        <title>Genome- and Community-Level Interaction Insights into Carbon Utilization and Element Cycling Functions of Hydrothermarchaeota in Hydrothermal Sediment.</title>
        <authorList>
            <person name="Zhou Z."/>
            <person name="Liu Y."/>
            <person name="Xu W."/>
            <person name="Pan J."/>
            <person name="Luo Z.H."/>
            <person name="Li M."/>
        </authorList>
    </citation>
    <scope>NUCLEOTIDE SEQUENCE [LARGE SCALE GENOMIC DNA]</scope>
    <source>
        <strain evidence="12">SpSt-1125</strain>
        <strain evidence="11">SpSt-25</strain>
    </source>
</reference>
<dbReference type="InterPro" id="IPR028595">
    <property type="entry name" value="MetAP_archaeal"/>
</dbReference>
<dbReference type="InterPro" id="IPR036388">
    <property type="entry name" value="WH-like_DNA-bd_sf"/>
</dbReference>
<dbReference type="GO" id="GO:0070006">
    <property type="term" value="F:metalloaminopeptidase activity"/>
    <property type="evidence" value="ECO:0007669"/>
    <property type="project" value="UniProtKB-UniRule"/>
</dbReference>
<dbReference type="HAMAP" id="MF_01975">
    <property type="entry name" value="MetAP_2_arc"/>
    <property type="match status" value="1"/>
</dbReference>
<dbReference type="PANTHER" id="PTHR45777:SF2">
    <property type="entry name" value="METHIONINE AMINOPEPTIDASE 2"/>
    <property type="match status" value="1"/>
</dbReference>
<dbReference type="EMBL" id="DSKP01000071">
    <property type="protein sequence ID" value="HEB48553.1"/>
    <property type="molecule type" value="Genomic_DNA"/>
</dbReference>
<dbReference type="InterPro" id="IPR036390">
    <property type="entry name" value="WH_DNA-bd_sf"/>
</dbReference>
<dbReference type="GO" id="GO:0046872">
    <property type="term" value="F:metal ion binding"/>
    <property type="evidence" value="ECO:0007669"/>
    <property type="project" value="UniProtKB-UniRule"/>
</dbReference>
<dbReference type="InterPro" id="IPR050247">
    <property type="entry name" value="Met_Aminopeptidase_Type2"/>
</dbReference>
<evidence type="ECO:0000256" key="6">
    <source>
        <dbReference type="ARBA" id="ARBA00022723"/>
    </source>
</evidence>
<feature type="binding site" evidence="8">
    <location>
        <position position="169"/>
    </location>
    <ligand>
        <name>substrate</name>
    </ligand>
</feature>
<comment type="cofactor">
    <cofactor evidence="8">
        <name>Co(2+)</name>
        <dbReference type="ChEBI" id="CHEBI:48828"/>
    </cofactor>
    <cofactor evidence="8">
        <name>Zn(2+)</name>
        <dbReference type="ChEBI" id="CHEBI:29105"/>
    </cofactor>
    <cofactor evidence="8">
        <name>Mn(2+)</name>
        <dbReference type="ChEBI" id="CHEBI:29035"/>
    </cofactor>
    <cofactor evidence="8">
        <name>Fe(2+)</name>
        <dbReference type="ChEBI" id="CHEBI:29033"/>
    </cofactor>
    <text evidence="8">Binds 2 divalent metal cations per subunit. Has a high-affinity and a low affinity metal-binding site. The true nature of the physiological cofactor is under debate. The enzyme is active with cobalt, zinc, manganese or divalent iron ions. Most likely, methionine aminopeptidases function as mononuclear Fe(2+)-metalloproteases under physiological conditions, and the catalytically relevant metal-binding site has been assigned to the histidine-containing high-affinity site.</text>
</comment>
<dbReference type="Gene3D" id="3.90.230.10">
    <property type="entry name" value="Creatinase/methionine aminopeptidase superfamily"/>
    <property type="match status" value="1"/>
</dbReference>